<gene>
    <name evidence="4" type="ORF">N7456_007122</name>
</gene>
<organism evidence="4 5">
    <name type="scientific">Penicillium angulare</name>
    <dbReference type="NCBI Taxonomy" id="116970"/>
    <lineage>
        <taxon>Eukaryota</taxon>
        <taxon>Fungi</taxon>
        <taxon>Dikarya</taxon>
        <taxon>Ascomycota</taxon>
        <taxon>Pezizomycotina</taxon>
        <taxon>Eurotiomycetes</taxon>
        <taxon>Eurotiomycetidae</taxon>
        <taxon>Eurotiales</taxon>
        <taxon>Aspergillaceae</taxon>
        <taxon>Penicillium</taxon>
    </lineage>
</organism>
<keyword evidence="5" id="KW-1185">Reference proteome</keyword>
<proteinExistence type="inferred from homology"/>
<dbReference type="InterPro" id="IPR008030">
    <property type="entry name" value="NmrA-like"/>
</dbReference>
<dbReference type="AlphaFoldDB" id="A0A9W9KC94"/>
<dbReference type="EMBL" id="JAPQKH010000004">
    <property type="protein sequence ID" value="KAJ5101070.1"/>
    <property type="molecule type" value="Genomic_DNA"/>
</dbReference>
<keyword evidence="2" id="KW-0521">NADP</keyword>
<dbReference type="InterPro" id="IPR051164">
    <property type="entry name" value="NmrA-like_oxidored"/>
</dbReference>
<protein>
    <submittedName>
        <fullName evidence="4">NAD(P)-binding protein</fullName>
    </submittedName>
</protein>
<name>A0A9W9KC94_9EURO</name>
<dbReference type="PANTHER" id="PTHR42748">
    <property type="entry name" value="NITROGEN METABOLITE REPRESSION PROTEIN NMRA FAMILY MEMBER"/>
    <property type="match status" value="1"/>
</dbReference>
<feature type="domain" description="NmrA-like" evidence="3">
    <location>
        <begin position="4"/>
        <end position="247"/>
    </location>
</feature>
<evidence type="ECO:0000313" key="4">
    <source>
        <dbReference type="EMBL" id="KAJ5101070.1"/>
    </source>
</evidence>
<dbReference type="InterPro" id="IPR036291">
    <property type="entry name" value="NAD(P)-bd_dom_sf"/>
</dbReference>
<dbReference type="OrthoDB" id="419598at2759"/>
<evidence type="ECO:0000256" key="2">
    <source>
        <dbReference type="ARBA" id="ARBA00022857"/>
    </source>
</evidence>
<sequence length="298" mass="32964">MSTRKKVLVTGASGNQGTGVVLHCLATGQEVYAFVHNSHSSKELKELGAKIITGDFDDVETMCAALQDKDTVFHTEVQTGDWAGDLQRSTNVIEAARNSPTVSQFILSSAIKTGQHESFPGWGLGYPMRQYWVNKHTIESRVREAGFQYWTIIRMGQFLQNLKYPLSALTFPGFVSDRVLRVAWRPDTKIPWVDATDVGILASVATLDPPSYTHSEIDLATEALTVEELGVKLDVALREKVKIHYLSKEEEEAIMRTGSPVPAAHQWANQVPCWDAIGRVALPLTPVDKFLAENATLI</sequence>
<evidence type="ECO:0000313" key="5">
    <source>
        <dbReference type="Proteomes" id="UP001149165"/>
    </source>
</evidence>
<dbReference type="Pfam" id="PF05368">
    <property type="entry name" value="NmrA"/>
    <property type="match status" value="1"/>
</dbReference>
<reference evidence="4" key="2">
    <citation type="journal article" date="2023" name="IMA Fungus">
        <title>Comparative genomic study of the Penicillium genus elucidates a diverse pangenome and 15 lateral gene transfer events.</title>
        <authorList>
            <person name="Petersen C."/>
            <person name="Sorensen T."/>
            <person name="Nielsen M.R."/>
            <person name="Sondergaard T.E."/>
            <person name="Sorensen J.L."/>
            <person name="Fitzpatrick D.A."/>
            <person name="Frisvad J.C."/>
            <person name="Nielsen K.L."/>
        </authorList>
    </citation>
    <scope>NUCLEOTIDE SEQUENCE</scope>
    <source>
        <strain evidence="4">IBT 30069</strain>
    </source>
</reference>
<comment type="similarity">
    <text evidence="1">Belongs to the NmrA-type oxidoreductase family.</text>
</comment>
<evidence type="ECO:0000256" key="1">
    <source>
        <dbReference type="ARBA" id="ARBA00006328"/>
    </source>
</evidence>
<dbReference type="PANTHER" id="PTHR42748:SF7">
    <property type="entry name" value="NMRA LIKE REDOX SENSOR 1-RELATED"/>
    <property type="match status" value="1"/>
</dbReference>
<accession>A0A9W9KC94</accession>
<dbReference type="Proteomes" id="UP001149165">
    <property type="component" value="Unassembled WGS sequence"/>
</dbReference>
<reference evidence="4" key="1">
    <citation type="submission" date="2022-11" db="EMBL/GenBank/DDBJ databases">
        <authorList>
            <person name="Petersen C."/>
        </authorList>
    </citation>
    <scope>NUCLEOTIDE SEQUENCE</scope>
    <source>
        <strain evidence="4">IBT 30069</strain>
    </source>
</reference>
<dbReference type="SUPFAM" id="SSF51735">
    <property type="entry name" value="NAD(P)-binding Rossmann-fold domains"/>
    <property type="match status" value="1"/>
</dbReference>
<evidence type="ECO:0000259" key="3">
    <source>
        <dbReference type="Pfam" id="PF05368"/>
    </source>
</evidence>
<comment type="caution">
    <text evidence="4">The sequence shown here is derived from an EMBL/GenBank/DDBJ whole genome shotgun (WGS) entry which is preliminary data.</text>
</comment>
<dbReference type="Gene3D" id="3.40.50.720">
    <property type="entry name" value="NAD(P)-binding Rossmann-like Domain"/>
    <property type="match status" value="1"/>
</dbReference>